<dbReference type="GO" id="GO:0008168">
    <property type="term" value="F:methyltransferase activity"/>
    <property type="evidence" value="ECO:0007669"/>
    <property type="project" value="UniProtKB-KW"/>
</dbReference>
<dbReference type="EMBL" id="AZDK01000024">
    <property type="protein sequence ID" value="KRK57912.1"/>
    <property type="molecule type" value="Genomic_DNA"/>
</dbReference>
<evidence type="ECO:0000313" key="1">
    <source>
        <dbReference type="EMBL" id="EEW53247.1"/>
    </source>
</evidence>
<dbReference type="Proteomes" id="UP000003675">
    <property type="component" value="Unassembled WGS sequence"/>
</dbReference>
<name>C8P8E9_9LACO</name>
<dbReference type="EMBL" id="ACLL01000045">
    <property type="protein sequence ID" value="EEW53247.1"/>
    <property type="molecule type" value="Genomic_DNA"/>
</dbReference>
<organism evidence="1 3">
    <name type="scientific">Limosilactobacillus antri DSM 16041</name>
    <dbReference type="NCBI Taxonomy" id="525309"/>
    <lineage>
        <taxon>Bacteria</taxon>
        <taxon>Bacillati</taxon>
        <taxon>Bacillota</taxon>
        <taxon>Bacilli</taxon>
        <taxon>Lactobacillales</taxon>
        <taxon>Lactobacillaceae</taxon>
        <taxon>Limosilactobacillus</taxon>
    </lineage>
</organism>
<dbReference type="SUPFAM" id="SSF53335">
    <property type="entry name" value="S-adenosyl-L-methionine-dependent methyltransferases"/>
    <property type="match status" value="1"/>
</dbReference>
<dbReference type="Gene3D" id="3.40.50.150">
    <property type="entry name" value="Vaccinia Virus protein VP39"/>
    <property type="match status" value="1"/>
</dbReference>
<evidence type="ECO:0000313" key="4">
    <source>
        <dbReference type="Proteomes" id="UP000051883"/>
    </source>
</evidence>
<accession>C8P8E9</accession>
<keyword evidence="2" id="KW-0808">Transferase</keyword>
<reference evidence="1 3" key="1">
    <citation type="submission" date="2009-09" db="EMBL/GenBank/DDBJ databases">
        <authorList>
            <person name="Qin X."/>
            <person name="Bachman B."/>
            <person name="Battles P."/>
            <person name="Bell A."/>
            <person name="Bess C."/>
            <person name="Bickham C."/>
            <person name="Chaboub L."/>
            <person name="Chen D."/>
            <person name="Coyle M."/>
            <person name="Deiros D.R."/>
            <person name="Dinh H."/>
            <person name="Forbes L."/>
            <person name="Fowler G."/>
            <person name="Francisco L."/>
            <person name="Fu Q."/>
            <person name="Gubbala S."/>
            <person name="Hale W."/>
            <person name="Han Y."/>
            <person name="Hemphill L."/>
            <person name="Highlander S.K."/>
            <person name="Hirani K."/>
            <person name="Hogues M."/>
            <person name="Jackson L."/>
            <person name="Jakkamsetti A."/>
            <person name="Javaid M."/>
            <person name="Jiang H."/>
            <person name="Korchina V."/>
            <person name="Kovar C."/>
            <person name="Lara F."/>
            <person name="Lee S."/>
            <person name="Mata R."/>
            <person name="Mathew T."/>
            <person name="Moen C."/>
            <person name="Morales K."/>
            <person name="Munidasa M."/>
            <person name="Nazareth L."/>
            <person name="Ngo R."/>
            <person name="Nguyen L."/>
            <person name="Okwuonu G."/>
            <person name="Ongeri F."/>
            <person name="Patil S."/>
            <person name="Petrosino J."/>
            <person name="Pham C."/>
            <person name="Pham P."/>
            <person name="Pu L.-L."/>
            <person name="Puazo M."/>
            <person name="Raj R."/>
            <person name="Reid J."/>
            <person name="Rouhana J."/>
            <person name="Saada N."/>
            <person name="Shang Y."/>
            <person name="Simmons D."/>
            <person name="Thornton R."/>
            <person name="Warren J."/>
            <person name="Weissenberger G."/>
            <person name="Zhang J."/>
            <person name="Zhang L."/>
            <person name="Zhou C."/>
            <person name="Zhu D."/>
            <person name="Muzny D."/>
            <person name="Worley K."/>
            <person name="Gibbs R."/>
        </authorList>
    </citation>
    <scope>NUCLEOTIDE SEQUENCE [LARGE SCALE GENOMIC DNA]</scope>
    <source>
        <strain evidence="1 3">DSM 16041</strain>
    </source>
</reference>
<dbReference type="GO" id="GO:0032259">
    <property type="term" value="P:methylation"/>
    <property type="evidence" value="ECO:0007669"/>
    <property type="project" value="UniProtKB-KW"/>
</dbReference>
<dbReference type="eggNOG" id="COG0827">
    <property type="taxonomic scope" value="Bacteria"/>
</dbReference>
<reference evidence="2 4" key="2">
    <citation type="journal article" date="2015" name="Genome Announc.">
        <title>Expanding the biotechnology potential of lactobacilli through comparative genomics of 213 strains and associated genera.</title>
        <authorList>
            <person name="Sun Z."/>
            <person name="Harris H.M."/>
            <person name="McCann A."/>
            <person name="Guo C."/>
            <person name="Argimon S."/>
            <person name="Zhang W."/>
            <person name="Yang X."/>
            <person name="Jeffery I.B."/>
            <person name="Cooney J.C."/>
            <person name="Kagawa T.F."/>
            <person name="Liu W."/>
            <person name="Song Y."/>
            <person name="Salvetti E."/>
            <person name="Wrobel A."/>
            <person name="Rasinkangas P."/>
            <person name="Parkhill J."/>
            <person name="Rea M.C."/>
            <person name="O'Sullivan O."/>
            <person name="Ritari J."/>
            <person name="Douillard F.P."/>
            <person name="Paul Ross R."/>
            <person name="Yang R."/>
            <person name="Briner A.E."/>
            <person name="Felis G.E."/>
            <person name="de Vos W.M."/>
            <person name="Barrangou R."/>
            <person name="Klaenhammer T.R."/>
            <person name="Caufield P.W."/>
            <person name="Cui Y."/>
            <person name="Zhang H."/>
            <person name="O'Toole P.W."/>
        </authorList>
    </citation>
    <scope>NUCLEOTIDE SEQUENCE [LARGE SCALE GENOMIC DNA]</scope>
    <source>
        <strain evidence="2 4">DSM 16041</strain>
    </source>
</reference>
<proteinExistence type="predicted"/>
<gene>
    <name evidence="2" type="ORF">FC31_GL001002</name>
    <name evidence="1" type="ORF">HMPREF0494_1593</name>
</gene>
<evidence type="ECO:0000313" key="2">
    <source>
        <dbReference type="EMBL" id="KRK57912.1"/>
    </source>
</evidence>
<keyword evidence="4" id="KW-1185">Reference proteome</keyword>
<dbReference type="AlphaFoldDB" id="C8P8E9"/>
<dbReference type="PATRIC" id="fig|525309.8.peg.1012"/>
<evidence type="ECO:0000313" key="3">
    <source>
        <dbReference type="Proteomes" id="UP000003675"/>
    </source>
</evidence>
<dbReference type="Proteomes" id="UP000051883">
    <property type="component" value="Unassembled WGS sequence"/>
</dbReference>
<dbReference type="HOGENOM" id="CLU_044835_0_0_9"/>
<dbReference type="STRING" id="525309.HMPREF0494_1593"/>
<dbReference type="InterPro" id="IPR029063">
    <property type="entry name" value="SAM-dependent_MTases_sf"/>
</dbReference>
<comment type="caution">
    <text evidence="1">The sequence shown here is derived from an EMBL/GenBank/DDBJ whole genome shotgun (WGS) entry which is preliminary data.</text>
</comment>
<sequence length="514" mass="59117">MELINYMANQYGDYQTPSSLVKRVLSIVKTRGFDFENVIEPTFGKGSFIEGIPKVLQNTRTIKGLEIQESYYNEALTKTVKHIDYELYNKDFFSFDLSTLFSSHHSNLVVGNLPWVTVSQLSAFESKNIPKKANIKGLSGYDALTGKSNFDIAEYMSLSLLNIMSTFPSQSVMALLVKNTVAKNIIKYIPSSNLRPTTFNIYRFDAKKEFNASADACLMMIGFNTKSQFDNSVNEYSLYSPDKLIKKFGWSNNKFVSNISAYKQSCLYDNSTMWDWRSGIKHDASKIMELRRDGEEWVNGLKERYSDDELSKKYIYPLVKSSDVRKQHIHRDFRKYVIVTQQKPKQDTSHIKVDSPTMWQYLKDHREFFDKRKSSIYRNSAPFSIFGVGDYSFKPYKVAISGMYKKPIFSILPPKNGKPVMTDDTVYFVGFDIFLEANIFAAILNGEKTNRLLSSITFSDAKRPYTKDILKRVDIISILKATTLRDLNQSAFSPIDSNDVTKFIDKYDNDLSLF</sequence>
<keyword evidence="2" id="KW-0489">Methyltransferase</keyword>
<protein>
    <submittedName>
        <fullName evidence="2">Modification methylase NspV</fullName>
    </submittedName>
</protein>